<feature type="transmembrane region" description="Helical" evidence="5">
    <location>
        <begin position="204"/>
        <end position="225"/>
    </location>
</feature>
<dbReference type="PANTHER" id="PTHR37422">
    <property type="entry name" value="TEICHURONIC ACID BIOSYNTHESIS PROTEIN TUAE"/>
    <property type="match status" value="1"/>
</dbReference>
<evidence type="ECO:0000256" key="1">
    <source>
        <dbReference type="ARBA" id="ARBA00004141"/>
    </source>
</evidence>
<reference evidence="7" key="1">
    <citation type="journal article" date="2014" name="Int. J. Syst. Evol. Microbiol.">
        <title>Complete genome sequence of Corynebacterium casei LMG S-19264T (=DSM 44701T), isolated from a smear-ripened cheese.</title>
        <authorList>
            <consortium name="US DOE Joint Genome Institute (JGI-PGF)"/>
            <person name="Walter F."/>
            <person name="Albersmeier A."/>
            <person name="Kalinowski J."/>
            <person name="Ruckert C."/>
        </authorList>
    </citation>
    <scope>NUCLEOTIDE SEQUENCE</scope>
    <source>
        <strain evidence="7">CGMCC 1.15367</strain>
    </source>
</reference>
<feature type="transmembrane region" description="Helical" evidence="5">
    <location>
        <begin position="162"/>
        <end position="184"/>
    </location>
</feature>
<proteinExistence type="predicted"/>
<comment type="caution">
    <text evidence="7">The sequence shown here is derived from an EMBL/GenBank/DDBJ whole genome shotgun (WGS) entry which is preliminary data.</text>
</comment>
<dbReference type="InterPro" id="IPR051533">
    <property type="entry name" value="WaaL-like"/>
</dbReference>
<evidence type="ECO:0000256" key="5">
    <source>
        <dbReference type="SAM" id="Phobius"/>
    </source>
</evidence>
<keyword evidence="4 5" id="KW-0472">Membrane</keyword>
<organism evidence="7 8">
    <name type="scientific">Aureimonas endophytica</name>
    <dbReference type="NCBI Taxonomy" id="2027858"/>
    <lineage>
        <taxon>Bacteria</taxon>
        <taxon>Pseudomonadati</taxon>
        <taxon>Pseudomonadota</taxon>
        <taxon>Alphaproteobacteria</taxon>
        <taxon>Hyphomicrobiales</taxon>
        <taxon>Aurantimonadaceae</taxon>
        <taxon>Aureimonas</taxon>
    </lineage>
</organism>
<dbReference type="Proteomes" id="UP000644699">
    <property type="component" value="Unassembled WGS sequence"/>
</dbReference>
<evidence type="ECO:0000256" key="3">
    <source>
        <dbReference type="ARBA" id="ARBA00022989"/>
    </source>
</evidence>
<evidence type="ECO:0000313" key="7">
    <source>
        <dbReference type="EMBL" id="GGE00978.1"/>
    </source>
</evidence>
<dbReference type="AlphaFoldDB" id="A0A916ZJH1"/>
<keyword evidence="8" id="KW-1185">Reference proteome</keyword>
<name>A0A916ZJH1_9HYPH</name>
<dbReference type="EMBL" id="BMIQ01000002">
    <property type="protein sequence ID" value="GGE00978.1"/>
    <property type="molecule type" value="Genomic_DNA"/>
</dbReference>
<evidence type="ECO:0000259" key="6">
    <source>
        <dbReference type="Pfam" id="PF04932"/>
    </source>
</evidence>
<dbReference type="InterPro" id="IPR007016">
    <property type="entry name" value="O-antigen_ligase-rel_domated"/>
</dbReference>
<keyword evidence="3 5" id="KW-1133">Transmembrane helix</keyword>
<keyword evidence="7" id="KW-0436">Ligase</keyword>
<gene>
    <name evidence="7" type="ORF">GCM10011390_19780</name>
</gene>
<protein>
    <submittedName>
        <fullName evidence="7">Ligase</fullName>
    </submittedName>
</protein>
<feature type="transmembrane region" description="Helical" evidence="5">
    <location>
        <begin position="123"/>
        <end position="150"/>
    </location>
</feature>
<comment type="subcellular location">
    <subcellularLocation>
        <location evidence="1">Membrane</location>
        <topology evidence="1">Multi-pass membrane protein</topology>
    </subcellularLocation>
</comment>
<evidence type="ECO:0000256" key="2">
    <source>
        <dbReference type="ARBA" id="ARBA00022692"/>
    </source>
</evidence>
<feature type="domain" description="O-antigen ligase-related" evidence="6">
    <location>
        <begin position="261"/>
        <end position="396"/>
    </location>
</feature>
<feature type="transmembrane region" description="Helical" evidence="5">
    <location>
        <begin position="252"/>
        <end position="269"/>
    </location>
</feature>
<feature type="transmembrane region" description="Helical" evidence="5">
    <location>
        <begin position="446"/>
        <end position="469"/>
    </location>
</feature>
<dbReference type="RefSeq" id="WP_210318331.1">
    <property type="nucleotide sequence ID" value="NZ_BMIQ01000002.1"/>
</dbReference>
<accession>A0A916ZJH1</accession>
<feature type="transmembrane region" description="Helical" evidence="5">
    <location>
        <begin position="300"/>
        <end position="322"/>
    </location>
</feature>
<dbReference type="Pfam" id="PF04932">
    <property type="entry name" value="Wzy_C"/>
    <property type="match status" value="1"/>
</dbReference>
<feature type="transmembrane region" description="Helical" evidence="5">
    <location>
        <begin position="392"/>
        <end position="417"/>
    </location>
</feature>
<feature type="transmembrane region" description="Helical" evidence="5">
    <location>
        <begin position="424"/>
        <end position="440"/>
    </location>
</feature>
<sequence length="475" mass="50779">MRTVEALYLEERPRPSDVSWRKFGRGVLRFFLFAVLLVGLVPFGATGPFAMPIMGLFAASAALLSLPLGHPGRRTRLLELLAILVGGGLCFYAMLQATGYGAVLAPHPVWAEASAVLGRPLDAVASIAPSLTYSSLSVLLAPFLMFVAGLRACGNDEDALAILRALALIGGGVAFFGVIQFAVAPSSLLLVEKTAYLDSLTAVFVNRNSAATYLGGTALLALALIRHELRGIGLRASLSAIVAPARRVRRNWWLLVYLGVLGFALLALLQTKSRAGLACSGLGILAFVTIVAFRKGRRRAVLGSFGALILGSLALGALVAVFGRQTWYRIEVKGLDDARFCVFPNIWEAARAAWPVGTGLGTFELVFPAYRDPACGIYEVWDRAHNFFLEGMIVLGAAFWAALAATLAILVGVFLFGLRRRRRLRFAPALGLAMLLLLVAHDTLDFSLQIPGIALNAALLFAACCAISLRRRVAA</sequence>
<dbReference type="GO" id="GO:0016874">
    <property type="term" value="F:ligase activity"/>
    <property type="evidence" value="ECO:0007669"/>
    <property type="project" value="UniProtKB-KW"/>
</dbReference>
<feature type="transmembrane region" description="Helical" evidence="5">
    <location>
        <begin position="80"/>
        <end position="103"/>
    </location>
</feature>
<reference evidence="7" key="2">
    <citation type="submission" date="2020-09" db="EMBL/GenBank/DDBJ databases">
        <authorList>
            <person name="Sun Q."/>
            <person name="Zhou Y."/>
        </authorList>
    </citation>
    <scope>NUCLEOTIDE SEQUENCE</scope>
    <source>
        <strain evidence="7">CGMCC 1.15367</strain>
    </source>
</reference>
<feature type="transmembrane region" description="Helical" evidence="5">
    <location>
        <begin position="26"/>
        <end position="43"/>
    </location>
</feature>
<feature type="transmembrane region" description="Helical" evidence="5">
    <location>
        <begin position="275"/>
        <end position="293"/>
    </location>
</feature>
<feature type="transmembrane region" description="Helical" evidence="5">
    <location>
        <begin position="49"/>
        <end position="68"/>
    </location>
</feature>
<evidence type="ECO:0000313" key="8">
    <source>
        <dbReference type="Proteomes" id="UP000644699"/>
    </source>
</evidence>
<dbReference type="GO" id="GO:0016020">
    <property type="term" value="C:membrane"/>
    <property type="evidence" value="ECO:0007669"/>
    <property type="project" value="UniProtKB-SubCell"/>
</dbReference>
<dbReference type="PANTHER" id="PTHR37422:SF23">
    <property type="entry name" value="TEICHURONIC ACID BIOSYNTHESIS PROTEIN TUAE"/>
    <property type="match status" value="1"/>
</dbReference>
<evidence type="ECO:0000256" key="4">
    <source>
        <dbReference type="ARBA" id="ARBA00023136"/>
    </source>
</evidence>
<keyword evidence="2 5" id="KW-0812">Transmembrane</keyword>